<gene>
    <name evidence="1" type="ORF">dnm_090580</name>
</gene>
<dbReference type="Proteomes" id="UP000663722">
    <property type="component" value="Chromosome"/>
</dbReference>
<dbReference type="EMBL" id="CP061800">
    <property type="protein sequence ID" value="QTA92965.1"/>
    <property type="molecule type" value="Genomic_DNA"/>
</dbReference>
<proteinExistence type="predicted"/>
<evidence type="ECO:0008006" key="3">
    <source>
        <dbReference type="Google" id="ProtNLM"/>
    </source>
</evidence>
<organism evidence="1 2">
    <name type="scientific">Desulfonema magnum</name>
    <dbReference type="NCBI Taxonomy" id="45655"/>
    <lineage>
        <taxon>Bacteria</taxon>
        <taxon>Pseudomonadati</taxon>
        <taxon>Thermodesulfobacteriota</taxon>
        <taxon>Desulfobacteria</taxon>
        <taxon>Desulfobacterales</taxon>
        <taxon>Desulfococcaceae</taxon>
        <taxon>Desulfonema</taxon>
    </lineage>
</organism>
<dbReference type="KEGG" id="dmm:dnm_090580"/>
<dbReference type="AlphaFoldDB" id="A0A975BXG1"/>
<reference evidence="1" key="1">
    <citation type="journal article" date="2021" name="Microb. Physiol.">
        <title>Proteogenomic Insights into the Physiology of Marine, Sulfate-Reducing, Filamentous Desulfonema limicola and Desulfonema magnum.</title>
        <authorList>
            <person name="Schnaars V."/>
            <person name="Wohlbrand L."/>
            <person name="Scheve S."/>
            <person name="Hinrichs C."/>
            <person name="Reinhardt R."/>
            <person name="Rabus R."/>
        </authorList>
    </citation>
    <scope>NUCLEOTIDE SEQUENCE</scope>
    <source>
        <strain evidence="1">4be13</strain>
    </source>
</reference>
<name>A0A975BXG1_9BACT</name>
<evidence type="ECO:0000313" key="1">
    <source>
        <dbReference type="EMBL" id="QTA92965.1"/>
    </source>
</evidence>
<protein>
    <recommendedName>
        <fullName evidence="3">CopG family transcriptional regulator</fullName>
    </recommendedName>
</protein>
<dbReference type="RefSeq" id="WP_207680112.1">
    <property type="nucleotide sequence ID" value="NZ_CP061800.1"/>
</dbReference>
<accession>A0A975BXG1</accession>
<sequence>MKETYKTNIPSADEIADMADSGEDISRFFTNKGKMKYPAQRISMDFPADMLKELDDIATELNLSRQAVIVAYLRHALDQHYMAQKYRRS</sequence>
<keyword evidence="2" id="KW-1185">Reference proteome</keyword>
<evidence type="ECO:0000313" key="2">
    <source>
        <dbReference type="Proteomes" id="UP000663722"/>
    </source>
</evidence>